<dbReference type="RefSeq" id="WP_098343822.1">
    <property type="nucleotide sequence ID" value="NZ_NTRR01000063.1"/>
</dbReference>
<accession>A0A2A8ZSE3</accession>
<dbReference type="AlphaFoldDB" id="A0A2A8ZSE3"/>
<dbReference type="EMBL" id="NTRR01000063">
    <property type="protein sequence ID" value="PFE08593.1"/>
    <property type="molecule type" value="Genomic_DNA"/>
</dbReference>
<evidence type="ECO:0000313" key="2">
    <source>
        <dbReference type="Proteomes" id="UP000220032"/>
    </source>
</evidence>
<evidence type="ECO:0000313" key="1">
    <source>
        <dbReference type="EMBL" id="PFE08593.1"/>
    </source>
</evidence>
<dbReference type="Proteomes" id="UP000220032">
    <property type="component" value="Unassembled WGS sequence"/>
</dbReference>
<gene>
    <name evidence="1" type="ORF">CN307_27995</name>
</gene>
<name>A0A2A8ZSE3_BACCE</name>
<proteinExistence type="predicted"/>
<comment type="caution">
    <text evidence="1">The sequence shown here is derived from an EMBL/GenBank/DDBJ whole genome shotgun (WGS) entry which is preliminary data.</text>
</comment>
<protein>
    <submittedName>
        <fullName evidence="1">Uncharacterized protein</fullName>
    </submittedName>
</protein>
<organism evidence="1 2">
    <name type="scientific">Bacillus cereus</name>
    <dbReference type="NCBI Taxonomy" id="1396"/>
    <lineage>
        <taxon>Bacteria</taxon>
        <taxon>Bacillati</taxon>
        <taxon>Bacillota</taxon>
        <taxon>Bacilli</taxon>
        <taxon>Bacillales</taxon>
        <taxon>Bacillaceae</taxon>
        <taxon>Bacillus</taxon>
        <taxon>Bacillus cereus group</taxon>
    </lineage>
</organism>
<sequence length="292" mass="33844">MNSKLWSMKVQSNGEHVSWYIGPHLYFLDGNEGGGYHPIPLFSSPHVNILEKGEDTRAYARINTLLRLVNGLSLITRGVPIYSLKQFFYHENQIIREIPKKHDPSLILEELGNPFDDMVLKELENKKFVYDNTVSTDYAELMVKDELVREAVLLLSLSMEEELYLLINAYKIYEIIRNDMQFEQQSGDKKGEAKLRKEKITSEFSFTSFLQLEDLTGYMNNKGASGLLCRHGFSNKEKKIKAPSYDEIVDIIIIAISEWMSYKSHMKFGRHYTPSKGVLDFYKRDSSWADGW</sequence>
<reference evidence="1 2" key="1">
    <citation type="submission" date="2017-09" db="EMBL/GenBank/DDBJ databases">
        <title>Large-scale bioinformatics analysis of Bacillus genomes uncovers conserved roles of natural products in bacterial physiology.</title>
        <authorList>
            <consortium name="Agbiome Team Llc"/>
            <person name="Bleich R.M."/>
            <person name="Grubbs K.J."/>
            <person name="Santa Maria K.C."/>
            <person name="Allen S.E."/>
            <person name="Farag S."/>
            <person name="Shank E.A."/>
            <person name="Bowers A."/>
        </authorList>
    </citation>
    <scope>NUCLEOTIDE SEQUENCE [LARGE SCALE GENOMIC DNA]</scope>
    <source>
        <strain evidence="1 2">AFS022681</strain>
    </source>
</reference>